<feature type="non-terminal residue" evidence="1">
    <location>
        <position position="1"/>
    </location>
</feature>
<evidence type="ECO:0008006" key="2">
    <source>
        <dbReference type="Google" id="ProtNLM"/>
    </source>
</evidence>
<feature type="non-terminal residue" evidence="1">
    <location>
        <position position="254"/>
    </location>
</feature>
<comment type="caution">
    <text evidence="1">The sequence shown here is derived from an EMBL/GenBank/DDBJ whole genome shotgun (WGS) entry which is preliminary data.</text>
</comment>
<reference evidence="1" key="1">
    <citation type="journal article" date="2014" name="Front. Microbiol.">
        <title>High frequency of phylogenetically diverse reductive dehalogenase-homologous genes in deep subseafloor sedimentary metagenomes.</title>
        <authorList>
            <person name="Kawai M."/>
            <person name="Futagami T."/>
            <person name="Toyoda A."/>
            <person name="Takaki Y."/>
            <person name="Nishi S."/>
            <person name="Hori S."/>
            <person name="Arai W."/>
            <person name="Tsubouchi T."/>
            <person name="Morono Y."/>
            <person name="Uchiyama I."/>
            <person name="Ito T."/>
            <person name="Fujiyama A."/>
            <person name="Inagaki F."/>
            <person name="Takami H."/>
        </authorList>
    </citation>
    <scope>NUCLEOTIDE SEQUENCE</scope>
    <source>
        <strain evidence="1">Expedition CK06-06</strain>
    </source>
</reference>
<evidence type="ECO:0000313" key="1">
    <source>
        <dbReference type="EMBL" id="GAG34352.1"/>
    </source>
</evidence>
<protein>
    <recommendedName>
        <fullName evidence="2">Secretion system C-terminal sorting domain-containing protein</fullName>
    </recommendedName>
</protein>
<organism evidence="1">
    <name type="scientific">marine sediment metagenome</name>
    <dbReference type="NCBI Taxonomy" id="412755"/>
    <lineage>
        <taxon>unclassified sequences</taxon>
        <taxon>metagenomes</taxon>
        <taxon>ecological metagenomes</taxon>
    </lineage>
</organism>
<accession>X0XFZ6</accession>
<dbReference type="EMBL" id="BARS01040308">
    <property type="protein sequence ID" value="GAG34352.1"/>
    <property type="molecule type" value="Genomic_DNA"/>
</dbReference>
<dbReference type="InterPro" id="IPR011659">
    <property type="entry name" value="WD40"/>
</dbReference>
<dbReference type="SUPFAM" id="SSF82171">
    <property type="entry name" value="DPP6 N-terminal domain-like"/>
    <property type="match status" value="1"/>
</dbReference>
<gene>
    <name evidence="1" type="ORF">S01H1_61476</name>
</gene>
<dbReference type="AlphaFoldDB" id="X0XFZ6"/>
<sequence length="254" mass="27520">SRRPDGLAYGVWSATRTQSGWSAPAPVSIPSVTNLSGGWEVSVARDETLYLRMDDASSNTETDIYEVKKVNGAYLAPVRLDNNVNSPQSEIGPFVDPDGDYLIFNSSRPGGLGGMDLYICFSDQNGSWLPAVNMGSAINSSSDEGGVFVTSDGSYLFFLSDRPPHGRNPYWISASVIDNLRPLATDESSSGELPKVIRLAGNYPNPFNPTTTIAFELPVTTAVQLGVYDLLGREITQLAHTQMNRGFHTVGWYG</sequence>
<name>X0XFZ6_9ZZZZ</name>
<proteinExistence type="predicted"/>
<dbReference type="Pfam" id="PF07676">
    <property type="entry name" value="PD40"/>
    <property type="match status" value="2"/>
</dbReference>